<proteinExistence type="predicted"/>
<dbReference type="AlphaFoldDB" id="A0A8H4R1B7"/>
<comment type="caution">
    <text evidence="2">The sequence shown here is derived from an EMBL/GenBank/DDBJ whole genome shotgun (WGS) entry which is preliminary data.</text>
</comment>
<keyword evidence="1" id="KW-0472">Membrane</keyword>
<evidence type="ECO:0000313" key="3">
    <source>
        <dbReference type="Proteomes" id="UP000521872"/>
    </source>
</evidence>
<evidence type="ECO:0000313" key="2">
    <source>
        <dbReference type="EMBL" id="KAF4620425.1"/>
    </source>
</evidence>
<name>A0A8H4R1B7_9AGAR</name>
<accession>A0A8H4R1B7</accession>
<keyword evidence="1" id="KW-0812">Transmembrane</keyword>
<dbReference type="Proteomes" id="UP000521872">
    <property type="component" value="Unassembled WGS sequence"/>
</dbReference>
<organism evidence="2 3">
    <name type="scientific">Agrocybe pediades</name>
    <dbReference type="NCBI Taxonomy" id="84607"/>
    <lineage>
        <taxon>Eukaryota</taxon>
        <taxon>Fungi</taxon>
        <taxon>Dikarya</taxon>
        <taxon>Basidiomycota</taxon>
        <taxon>Agaricomycotina</taxon>
        <taxon>Agaricomycetes</taxon>
        <taxon>Agaricomycetidae</taxon>
        <taxon>Agaricales</taxon>
        <taxon>Agaricineae</taxon>
        <taxon>Strophariaceae</taxon>
        <taxon>Agrocybe</taxon>
    </lineage>
</organism>
<protein>
    <submittedName>
        <fullName evidence="2">Uncharacterized protein</fullName>
    </submittedName>
</protein>
<dbReference type="EMBL" id="JAACJL010000015">
    <property type="protein sequence ID" value="KAF4620425.1"/>
    <property type="molecule type" value="Genomic_DNA"/>
</dbReference>
<reference evidence="2 3" key="1">
    <citation type="submission" date="2019-12" db="EMBL/GenBank/DDBJ databases">
        <authorList>
            <person name="Floudas D."/>
            <person name="Bentzer J."/>
            <person name="Ahren D."/>
            <person name="Johansson T."/>
            <person name="Persson P."/>
            <person name="Tunlid A."/>
        </authorList>
    </citation>
    <scope>NUCLEOTIDE SEQUENCE [LARGE SCALE GENOMIC DNA]</scope>
    <source>
        <strain evidence="2 3">CBS 102.39</strain>
    </source>
</reference>
<evidence type="ECO:0000256" key="1">
    <source>
        <dbReference type="SAM" id="Phobius"/>
    </source>
</evidence>
<keyword evidence="1" id="KW-1133">Transmembrane helix</keyword>
<sequence>MIILDPRDTGQGAKEDRYEGITLRHPQAAFTRSSSPLPDYDASEAQHWGIVDNSKDDLVGVSKKKNRLLSPRVLRFAFLALSVYAVLSIIAVVTFVIIKHKQKMEASLWNNNPPSLWATEDKDYTSQLQIPNVGPPLALEDNKTCNVWQTFTGVENGASSNFSLPPSGLISIRSNATYNAQAATQIGGMLSVYTNKDVLQKNILLSVNLQASSSELLNRTNVCFSLKGLDRGLSIYVPPNLTAGDYLNLNIKVALPQTDFRVNNFVTYLPMLRQTFYKLYEDAYFDHFGLEGAGSPISCKYLQASQISIKNIGASIEGAFNVTNALSLDTVKGSVSSDVTLTSPPYIVQPGLLSINTGDSPIDANITLQSHPSQSKVSSSSPPAFVAKVSNFNAPMKLKVSHSTNTTQALQLMVINNSAETSVNLDSAFAGTFSAKTKMSRVTVSGLGPNSTNSTSHDKVSSRTVMYKQNTVDAVVGWTGWNTNPPMRNSHKAQSYVDVVSALGPVSLSFG</sequence>
<keyword evidence="3" id="KW-1185">Reference proteome</keyword>
<gene>
    <name evidence="2" type="ORF">D9613_000396</name>
</gene>
<feature type="transmembrane region" description="Helical" evidence="1">
    <location>
        <begin position="73"/>
        <end position="98"/>
    </location>
</feature>